<evidence type="ECO:0000313" key="5">
    <source>
        <dbReference type="Proteomes" id="UP000462760"/>
    </source>
</evidence>
<evidence type="ECO:0000256" key="1">
    <source>
        <dbReference type="SAM" id="Phobius"/>
    </source>
</evidence>
<organism evidence="4 5">
    <name type="scientific">Anaerosalibacter bizertensis</name>
    <dbReference type="NCBI Taxonomy" id="932217"/>
    <lineage>
        <taxon>Bacteria</taxon>
        <taxon>Bacillati</taxon>
        <taxon>Bacillota</taxon>
        <taxon>Tissierellia</taxon>
        <taxon>Tissierellales</taxon>
        <taxon>Sporanaerobacteraceae</taxon>
        <taxon>Anaerosalibacter</taxon>
    </lineage>
</organism>
<keyword evidence="1" id="KW-1133">Transmembrane helix</keyword>
<feature type="transmembrane region" description="Helical" evidence="1">
    <location>
        <begin position="327"/>
        <end position="347"/>
    </location>
</feature>
<gene>
    <name evidence="4" type="primary">ylbJ</name>
    <name evidence="4" type="ORF">FYJ27_09085</name>
    <name evidence="3" type="ORF">L0P62_00795</name>
</gene>
<keyword evidence="6" id="KW-1185">Reference proteome</keyword>
<dbReference type="OrthoDB" id="1645614at2"/>
<name>A0A844FIG8_9FIRM</name>
<feature type="transmembrane region" description="Helical" evidence="1">
    <location>
        <begin position="386"/>
        <end position="406"/>
    </location>
</feature>
<comment type="caution">
    <text evidence="4">The sequence shown here is derived from an EMBL/GenBank/DDBJ whole genome shotgun (WGS) entry which is preliminary data.</text>
</comment>
<feature type="transmembrane region" description="Helical" evidence="1">
    <location>
        <begin position="12"/>
        <end position="29"/>
    </location>
</feature>
<dbReference type="Pfam" id="PF07670">
    <property type="entry name" value="Gate"/>
    <property type="match status" value="1"/>
</dbReference>
<sequence>MEKNKIFKKGYVSTIIYIIIIIWFLLNIISLPQNCIEAAHSGLLTWFNIVIPSLLPFFITSELLIGLGFVDFIGILLEPAMSPIFNVSGKGAFPLAMSVTSGYPVGVKIISNLRKNNHITRIEAQRLLSFCSTSGPIFMIGAIATGMLNDPSLSPLIILPHYLGALTVGIIFRFYKKGKKITPYLHEQNIFKTAFKQLFKSRTKNNKSLGILLSQGVKEGINSMLVIGGFIVFYSVLVEILNSAFFLNLIIKKIISILPINTDQKTLKALITGSFEITIGCKKIVELKEVSLLCKIMMINFLIGWSGFSIHSQALSFLNETDLNSKLYVFSKFLHGSFASLYTFFIYNFKYKDIVITSFNPNIISLETFSFPNWINTLISSIQLEFFIIISILLYAIIIGLINTVIKVK</sequence>
<feature type="transmembrane region" description="Helical" evidence="1">
    <location>
        <begin position="127"/>
        <end position="147"/>
    </location>
</feature>
<dbReference type="EMBL" id="VULR01000012">
    <property type="protein sequence ID" value="MSS43877.1"/>
    <property type="molecule type" value="Genomic_DNA"/>
</dbReference>
<dbReference type="InterPro" id="IPR014226">
    <property type="entry name" value="Spore_IM_YlbJ"/>
</dbReference>
<dbReference type="EMBL" id="JAKNID010000002">
    <property type="protein sequence ID" value="MCG4563976.1"/>
    <property type="molecule type" value="Genomic_DNA"/>
</dbReference>
<reference evidence="4 5" key="1">
    <citation type="submission" date="2019-08" db="EMBL/GenBank/DDBJ databases">
        <title>In-depth cultivation of the pig gut microbiome towards novel bacterial diversity and tailored functional studies.</title>
        <authorList>
            <person name="Wylensek D."/>
            <person name="Hitch T.C.A."/>
            <person name="Clavel T."/>
        </authorList>
    </citation>
    <scope>NUCLEOTIDE SEQUENCE [LARGE SCALE GENOMIC DNA]</scope>
    <source>
        <strain evidence="4 5">Med78-601-WT-4W-RMD-3</strain>
    </source>
</reference>
<proteinExistence type="predicted"/>
<evidence type="ECO:0000313" key="3">
    <source>
        <dbReference type="EMBL" id="MCG4563976.1"/>
    </source>
</evidence>
<reference evidence="3" key="2">
    <citation type="submission" date="2022-01" db="EMBL/GenBank/DDBJ databases">
        <title>Collection of gut derived symbiotic bacterial strains cultured from healthy donors.</title>
        <authorList>
            <person name="Lin H."/>
            <person name="Kohout C."/>
            <person name="Waligurski E."/>
            <person name="Pamer E.G."/>
        </authorList>
    </citation>
    <scope>NUCLEOTIDE SEQUENCE</scope>
    <source>
        <strain evidence="3">MSK.14.39</strain>
    </source>
</reference>
<dbReference type="NCBIfam" id="TIGR02871">
    <property type="entry name" value="spore_ylbJ"/>
    <property type="match status" value="1"/>
</dbReference>
<feature type="transmembrane region" description="Helical" evidence="1">
    <location>
        <begin position="153"/>
        <end position="175"/>
    </location>
</feature>
<accession>A0A844FIG8</accession>
<evidence type="ECO:0000259" key="2">
    <source>
        <dbReference type="Pfam" id="PF07670"/>
    </source>
</evidence>
<dbReference type="RefSeq" id="WP_154484555.1">
    <property type="nucleotide sequence ID" value="NZ_JAJBNW010000004.1"/>
</dbReference>
<dbReference type="Proteomes" id="UP001108123">
    <property type="component" value="Unassembled WGS sequence"/>
</dbReference>
<evidence type="ECO:0000313" key="4">
    <source>
        <dbReference type="EMBL" id="MSS43877.1"/>
    </source>
</evidence>
<feature type="transmembrane region" description="Helical" evidence="1">
    <location>
        <begin position="225"/>
        <end position="251"/>
    </location>
</feature>
<dbReference type="AlphaFoldDB" id="A0A844FIG8"/>
<keyword evidence="1" id="KW-0472">Membrane</keyword>
<keyword evidence="1" id="KW-0812">Transmembrane</keyword>
<dbReference type="Proteomes" id="UP000462760">
    <property type="component" value="Unassembled WGS sequence"/>
</dbReference>
<evidence type="ECO:0000313" key="6">
    <source>
        <dbReference type="Proteomes" id="UP001108123"/>
    </source>
</evidence>
<protein>
    <submittedName>
        <fullName evidence="4">Sporulation integral membrane protein YlbJ</fullName>
    </submittedName>
</protein>
<dbReference type="InterPro" id="IPR011642">
    <property type="entry name" value="Gate_dom"/>
</dbReference>
<feature type="domain" description="Nucleoside transporter/FeoB GTPase Gate" evidence="2">
    <location>
        <begin position="50"/>
        <end position="144"/>
    </location>
</feature>
<feature type="transmembrane region" description="Helical" evidence="1">
    <location>
        <begin position="296"/>
        <end position="315"/>
    </location>
</feature>
<feature type="transmembrane region" description="Helical" evidence="1">
    <location>
        <begin position="49"/>
        <end position="77"/>
    </location>
</feature>